<reference evidence="6 7" key="1">
    <citation type="submission" date="2021-01" db="EMBL/GenBank/DDBJ databases">
        <title>Cercospora kikuchii MAFF 305040 whole genome shotgun sequence.</title>
        <authorList>
            <person name="Kashiwa T."/>
            <person name="Suzuki T."/>
        </authorList>
    </citation>
    <scope>NUCLEOTIDE SEQUENCE [LARGE SCALE GENOMIC DNA]</scope>
    <source>
        <strain evidence="6 7">MAFF 305040</strain>
    </source>
</reference>
<evidence type="ECO:0000313" key="6">
    <source>
        <dbReference type="EMBL" id="GIZ43176.1"/>
    </source>
</evidence>
<dbReference type="Proteomes" id="UP000825890">
    <property type="component" value="Unassembled WGS sequence"/>
</dbReference>
<dbReference type="EMBL" id="BOLY01000004">
    <property type="protein sequence ID" value="GIZ43176.1"/>
    <property type="molecule type" value="Genomic_DNA"/>
</dbReference>
<dbReference type="GeneID" id="68291989"/>
<proteinExistence type="predicted"/>
<keyword evidence="4 5" id="KW-0472">Membrane</keyword>
<sequence length="403" mass="46283">MLFPNDSTKPGITVIRDHSKYWNPYPRHPNPILDVDTGVIVVQNIDLPTMSVLGEHYDIDPVFFAHHALRMQGDTRKASEGGIEQSFEALYVITSWEQRSDEELILAKDLVLVDLQASFAHLWYDWQYLQQKLPRSGKFDAYALNHHVVHFLSERWSRQLLNAVDTSVHNGTWGKRHASMDDDARSALGSLCWLLSTASLNLTLELLSLSVDEIALSAIERPGTEVLAELASCRRRLHETKVEMELREQTTDFAVKQWALNAHGEFTQRVQRAQYSFLSRSWTEQWTSMHRQAEELSTSLNDSFQMLIGAMAVQDSAVNKKQAERATMLTLLAAIYLPLTLATGIFGMNIREIEQGVPSWWWVIIVMLVLMTPSIIFVIYLFTKNRLRTLREQRAQRQNEKMV</sequence>
<feature type="transmembrane region" description="Helical" evidence="5">
    <location>
        <begin position="329"/>
        <end position="348"/>
    </location>
</feature>
<accession>A0A9P3CJB8</accession>
<name>A0A9P3CJB8_9PEZI</name>
<evidence type="ECO:0000256" key="5">
    <source>
        <dbReference type="SAM" id="Phobius"/>
    </source>
</evidence>
<dbReference type="RefSeq" id="XP_044657663.1">
    <property type="nucleotide sequence ID" value="XM_044801728.1"/>
</dbReference>
<keyword evidence="3 5" id="KW-1133">Transmembrane helix</keyword>
<dbReference type="PANTHER" id="PTHR46494:SF1">
    <property type="entry name" value="CORA FAMILY METAL ION TRANSPORTER (EUROFUNG)"/>
    <property type="match status" value="1"/>
</dbReference>
<dbReference type="InterPro" id="IPR045863">
    <property type="entry name" value="CorA_TM1_TM2"/>
</dbReference>
<dbReference type="PANTHER" id="PTHR46494">
    <property type="entry name" value="CORA FAMILY METAL ION TRANSPORTER (EUROFUNG)"/>
    <property type="match status" value="1"/>
</dbReference>
<gene>
    <name evidence="6" type="ORF">CKM354_000641400</name>
</gene>
<evidence type="ECO:0000313" key="7">
    <source>
        <dbReference type="Proteomes" id="UP000825890"/>
    </source>
</evidence>
<dbReference type="Gene3D" id="1.20.58.340">
    <property type="entry name" value="Magnesium transport protein CorA, transmembrane region"/>
    <property type="match status" value="1"/>
</dbReference>
<protein>
    <submittedName>
        <fullName evidence="6">Uncharacterized protein</fullName>
    </submittedName>
</protein>
<dbReference type="Pfam" id="PF01544">
    <property type="entry name" value="CorA"/>
    <property type="match status" value="1"/>
</dbReference>
<feature type="transmembrane region" description="Helical" evidence="5">
    <location>
        <begin position="360"/>
        <end position="382"/>
    </location>
</feature>
<keyword evidence="7" id="KW-1185">Reference proteome</keyword>
<evidence type="ECO:0000256" key="4">
    <source>
        <dbReference type="ARBA" id="ARBA00023136"/>
    </source>
</evidence>
<dbReference type="OrthoDB" id="3231000at2759"/>
<keyword evidence="2 5" id="KW-0812">Transmembrane</keyword>
<comment type="subcellular location">
    <subcellularLocation>
        <location evidence="1">Cell membrane</location>
        <topology evidence="1">Multi-pass membrane protein</topology>
    </subcellularLocation>
</comment>
<dbReference type="GO" id="GO:0015095">
    <property type="term" value="F:magnesium ion transmembrane transporter activity"/>
    <property type="evidence" value="ECO:0007669"/>
    <property type="project" value="TreeGrafter"/>
</dbReference>
<comment type="caution">
    <text evidence="6">The sequence shown here is derived from an EMBL/GenBank/DDBJ whole genome shotgun (WGS) entry which is preliminary data.</text>
</comment>
<dbReference type="GO" id="GO:0050897">
    <property type="term" value="F:cobalt ion binding"/>
    <property type="evidence" value="ECO:0007669"/>
    <property type="project" value="TreeGrafter"/>
</dbReference>
<dbReference type="GO" id="GO:0000287">
    <property type="term" value="F:magnesium ion binding"/>
    <property type="evidence" value="ECO:0007669"/>
    <property type="project" value="TreeGrafter"/>
</dbReference>
<dbReference type="SUPFAM" id="SSF144083">
    <property type="entry name" value="Magnesium transport protein CorA, transmembrane region"/>
    <property type="match status" value="1"/>
</dbReference>
<dbReference type="AlphaFoldDB" id="A0A9P3CJB8"/>
<evidence type="ECO:0000256" key="2">
    <source>
        <dbReference type="ARBA" id="ARBA00022692"/>
    </source>
</evidence>
<dbReference type="InterPro" id="IPR002523">
    <property type="entry name" value="MgTranspt_CorA/ZnTranspt_ZntB"/>
</dbReference>
<dbReference type="GO" id="GO:0005886">
    <property type="term" value="C:plasma membrane"/>
    <property type="evidence" value="ECO:0007669"/>
    <property type="project" value="UniProtKB-SubCell"/>
</dbReference>
<organism evidence="6 7">
    <name type="scientific">Cercospora kikuchii</name>
    <dbReference type="NCBI Taxonomy" id="84275"/>
    <lineage>
        <taxon>Eukaryota</taxon>
        <taxon>Fungi</taxon>
        <taxon>Dikarya</taxon>
        <taxon>Ascomycota</taxon>
        <taxon>Pezizomycotina</taxon>
        <taxon>Dothideomycetes</taxon>
        <taxon>Dothideomycetidae</taxon>
        <taxon>Mycosphaerellales</taxon>
        <taxon>Mycosphaerellaceae</taxon>
        <taxon>Cercospora</taxon>
    </lineage>
</organism>
<dbReference type="GO" id="GO:0015087">
    <property type="term" value="F:cobalt ion transmembrane transporter activity"/>
    <property type="evidence" value="ECO:0007669"/>
    <property type="project" value="TreeGrafter"/>
</dbReference>
<evidence type="ECO:0000256" key="3">
    <source>
        <dbReference type="ARBA" id="ARBA00022989"/>
    </source>
</evidence>
<evidence type="ECO:0000256" key="1">
    <source>
        <dbReference type="ARBA" id="ARBA00004651"/>
    </source>
</evidence>